<dbReference type="AlphaFoldDB" id="A0A418X7M3"/>
<sequence length="314" mass="35188">MRSPLLRTAALLALMTWSSVTLADTPARVGRVSLVQGPVTIDSEDSDGPADALVNWPVTSENIITTERNARTEIRIGSTAVRLDGDSSLEVVELDDNTLHLQLHHGSANIRIRNPEVLDGFSLETPQGRVRMREAGSFRVDTGRDQDITVVDVFEGTALVDGGGSSLSVRAGRRVEIDRGDLVTALAVRTGFDDWSRMRDMQDERVVSYRYVTREMTGYEDLDRYGSWSDSSEYGPLWRPRALPTGWAPYRDGRWTWVAPWGWTWVDNAPWGYAPFHYGRWVMVNQRWCWAPGRNIGRPVWAPALVGWVGGGGW</sequence>
<gene>
    <name evidence="2" type="ORF">D3872_23840</name>
</gene>
<evidence type="ECO:0000313" key="2">
    <source>
        <dbReference type="EMBL" id="RJG08457.1"/>
    </source>
</evidence>
<evidence type="ECO:0000313" key="3">
    <source>
        <dbReference type="Proteomes" id="UP000284006"/>
    </source>
</evidence>
<organism evidence="2 3">
    <name type="scientific">Massilia cavernae</name>
    <dbReference type="NCBI Taxonomy" id="2320864"/>
    <lineage>
        <taxon>Bacteria</taxon>
        <taxon>Pseudomonadati</taxon>
        <taxon>Pseudomonadota</taxon>
        <taxon>Betaproteobacteria</taxon>
        <taxon>Burkholderiales</taxon>
        <taxon>Oxalobacteraceae</taxon>
        <taxon>Telluria group</taxon>
        <taxon>Massilia</taxon>
    </lineage>
</organism>
<dbReference type="Gene3D" id="2.60.120.1440">
    <property type="match status" value="1"/>
</dbReference>
<dbReference type="PANTHER" id="PTHR38731">
    <property type="entry name" value="LIPL45-RELATED LIPOPROTEIN-RELATED"/>
    <property type="match status" value="1"/>
</dbReference>
<dbReference type="Pfam" id="PF20245">
    <property type="entry name" value="DUF6600"/>
    <property type="match status" value="1"/>
</dbReference>
<name>A0A418X7M3_9BURK</name>
<proteinExistence type="predicted"/>
<dbReference type="Proteomes" id="UP000284006">
    <property type="component" value="Unassembled WGS sequence"/>
</dbReference>
<evidence type="ECO:0000256" key="1">
    <source>
        <dbReference type="SAM" id="SignalP"/>
    </source>
</evidence>
<reference evidence="2 3" key="1">
    <citation type="submission" date="2018-09" db="EMBL/GenBank/DDBJ databases">
        <authorList>
            <person name="Zhu H."/>
        </authorList>
    </citation>
    <scope>NUCLEOTIDE SEQUENCE [LARGE SCALE GENOMIC DNA]</scope>
    <source>
        <strain evidence="2 3">K1S02-61</strain>
    </source>
</reference>
<comment type="caution">
    <text evidence="2">The sequence shown here is derived from an EMBL/GenBank/DDBJ whole genome shotgun (WGS) entry which is preliminary data.</text>
</comment>
<dbReference type="EMBL" id="QYUP01000190">
    <property type="protein sequence ID" value="RJG08457.1"/>
    <property type="molecule type" value="Genomic_DNA"/>
</dbReference>
<keyword evidence="1" id="KW-0732">Signal</keyword>
<protein>
    <submittedName>
        <fullName evidence="2">Uncharacterized protein</fullName>
    </submittedName>
</protein>
<accession>A0A418X7M3</accession>
<feature type="chain" id="PRO_5019574405" evidence="1">
    <location>
        <begin position="24"/>
        <end position="314"/>
    </location>
</feature>
<feature type="non-terminal residue" evidence="2">
    <location>
        <position position="314"/>
    </location>
</feature>
<dbReference type="InterPro" id="IPR046535">
    <property type="entry name" value="DUF6600"/>
</dbReference>
<feature type="signal peptide" evidence="1">
    <location>
        <begin position="1"/>
        <end position="23"/>
    </location>
</feature>
<keyword evidence="3" id="KW-1185">Reference proteome</keyword>
<dbReference type="RefSeq" id="WP_182915921.1">
    <property type="nucleotide sequence ID" value="NZ_QYUP01000190.1"/>
</dbReference>
<dbReference type="PANTHER" id="PTHR38731:SF3">
    <property type="entry name" value="BLL6125 PROTEIN"/>
    <property type="match status" value="1"/>
</dbReference>